<dbReference type="PANTHER" id="PTHR23070">
    <property type="entry name" value="BCS1 AAA-TYPE ATPASE"/>
    <property type="match status" value="1"/>
</dbReference>
<dbReference type="InterPro" id="IPR050747">
    <property type="entry name" value="Mitochondrial_chaperone_BCS1"/>
</dbReference>
<sequence>MPPSPLTNGGGGLLRLTPGFATLQDFFLRWLNLDVTTIAVAITAFGAISTGTQHLRYLAGHVYRWVTRLFTASVSISGNDRLNREVLNWIGAKVLLHQETRILTARSEITTQNDAWDFRRVHMKRNDHRHGGKRLPIQYLPTFGITWFIHERNVFLIRRIPEGRSPVPSHGSTPLGFDSPDQYVVAPAGHEPLVVMCLGRSVAPIKRFLETCREFADKQRESFITVRTMGQSHYRESWDNTILRPLRPLNTVHMDKTVKDDLVNDISNYLNPATRRFYTTRGIPYRRGYLLHGPPGTGKTSLSLALAGMFGLELYIVHVPTLSSDMELERLFTALPPKCIVLLEDIDAVGVKRQVPDETKTKTKQGQPAWVEEMDAITKGRTRCSLSGLLNVLDGVTSQEGRIVLMTSNIADNLDEALIRPGRIDKMIFMGRIDRDAAEEMFLRMFEPDREEAPNTAETCAPAVMDMEELKKLATAFSNRVPRGVFTPAQLQGFLLNHRGKPDVAVAEVEEWTLAEEKRMKEALEREKLAAQQKAKKNEDKEDTKVTRVADKLAAVLGHRLPSNASQASQMAAFAANGVPPPLPGSSHSPFTIAPATNGGHVGADATTTTETPSPDQERKADDDKLEATQA</sequence>
<comment type="catalytic activity">
    <reaction evidence="11">
        <text>ATP + H2O = ADP + phosphate + H(+)</text>
        <dbReference type="Rhea" id="RHEA:13065"/>
        <dbReference type="ChEBI" id="CHEBI:15377"/>
        <dbReference type="ChEBI" id="CHEBI:15378"/>
        <dbReference type="ChEBI" id="CHEBI:30616"/>
        <dbReference type="ChEBI" id="CHEBI:43474"/>
        <dbReference type="ChEBI" id="CHEBI:456216"/>
    </reaction>
    <physiologicalReaction direction="left-to-right" evidence="11">
        <dbReference type="Rhea" id="RHEA:13066"/>
    </physiologicalReaction>
</comment>
<dbReference type="InterPro" id="IPR003593">
    <property type="entry name" value="AAA+_ATPase"/>
</dbReference>
<feature type="domain" description="BCS1 N-terminal" evidence="16">
    <location>
        <begin position="43"/>
        <end position="252"/>
    </location>
</feature>
<dbReference type="SMART" id="SM00382">
    <property type="entry name" value="AAA"/>
    <property type="match status" value="1"/>
</dbReference>
<evidence type="ECO:0000256" key="1">
    <source>
        <dbReference type="ARBA" id="ARBA00004434"/>
    </source>
</evidence>
<accession>A0ABR1R0P2</accession>
<dbReference type="InterPro" id="IPR003960">
    <property type="entry name" value="ATPase_AAA_CS"/>
</dbReference>
<evidence type="ECO:0000256" key="4">
    <source>
        <dbReference type="ARBA" id="ARBA00022741"/>
    </source>
</evidence>
<feature type="coiled-coil region" evidence="13">
    <location>
        <begin position="507"/>
        <end position="541"/>
    </location>
</feature>
<evidence type="ECO:0000256" key="10">
    <source>
        <dbReference type="ARBA" id="ARBA00023136"/>
    </source>
</evidence>
<evidence type="ECO:0000256" key="12">
    <source>
        <dbReference type="RuleBase" id="RU003651"/>
    </source>
</evidence>
<dbReference type="Pfam" id="PF00004">
    <property type="entry name" value="AAA"/>
    <property type="match status" value="1"/>
</dbReference>
<keyword evidence="4 12" id="KW-0547">Nucleotide-binding</keyword>
<protein>
    <recommendedName>
        <fullName evidence="19">P-loop containing nucleoside triphosphate hydrolase protein</fullName>
    </recommendedName>
</protein>
<feature type="region of interest" description="Disordered" evidence="14">
    <location>
        <begin position="578"/>
        <end position="631"/>
    </location>
</feature>
<comment type="similarity">
    <text evidence="2">Belongs to the AAA ATPase family. BCS1 subfamily.</text>
</comment>
<evidence type="ECO:0000256" key="7">
    <source>
        <dbReference type="ARBA" id="ARBA00022840"/>
    </source>
</evidence>
<proteinExistence type="inferred from homology"/>
<keyword evidence="18" id="KW-1185">Reference proteome</keyword>
<organism evidence="17 18">
    <name type="scientific">Apiospora marii</name>
    <dbReference type="NCBI Taxonomy" id="335849"/>
    <lineage>
        <taxon>Eukaryota</taxon>
        <taxon>Fungi</taxon>
        <taxon>Dikarya</taxon>
        <taxon>Ascomycota</taxon>
        <taxon>Pezizomycotina</taxon>
        <taxon>Sordariomycetes</taxon>
        <taxon>Xylariomycetidae</taxon>
        <taxon>Amphisphaeriales</taxon>
        <taxon>Apiosporaceae</taxon>
        <taxon>Apiospora</taxon>
    </lineage>
</organism>
<keyword evidence="10" id="KW-0472">Membrane</keyword>
<gene>
    <name evidence="17" type="ORF">PG991_016126</name>
</gene>
<dbReference type="InterPro" id="IPR014851">
    <property type="entry name" value="BCS1_N"/>
</dbReference>
<dbReference type="EMBL" id="JAQQWI010000024">
    <property type="protein sequence ID" value="KAK7994538.1"/>
    <property type="molecule type" value="Genomic_DNA"/>
</dbReference>
<evidence type="ECO:0000259" key="16">
    <source>
        <dbReference type="SMART" id="SM01024"/>
    </source>
</evidence>
<feature type="domain" description="AAA+ ATPase" evidence="15">
    <location>
        <begin position="285"/>
        <end position="434"/>
    </location>
</feature>
<evidence type="ECO:0000256" key="6">
    <source>
        <dbReference type="ARBA" id="ARBA00022801"/>
    </source>
</evidence>
<evidence type="ECO:0000256" key="11">
    <source>
        <dbReference type="ARBA" id="ARBA00048778"/>
    </source>
</evidence>
<keyword evidence="7 12" id="KW-0067">ATP-binding</keyword>
<dbReference type="Proteomes" id="UP001396898">
    <property type="component" value="Unassembled WGS sequence"/>
</dbReference>
<keyword evidence="13" id="KW-0175">Coiled coil</keyword>
<evidence type="ECO:0000256" key="3">
    <source>
        <dbReference type="ARBA" id="ARBA00022692"/>
    </source>
</evidence>
<dbReference type="PROSITE" id="PS00674">
    <property type="entry name" value="AAA"/>
    <property type="match status" value="1"/>
</dbReference>
<dbReference type="InterPro" id="IPR003959">
    <property type="entry name" value="ATPase_AAA_core"/>
</dbReference>
<evidence type="ECO:0000256" key="8">
    <source>
        <dbReference type="ARBA" id="ARBA00022989"/>
    </source>
</evidence>
<evidence type="ECO:0000256" key="13">
    <source>
        <dbReference type="SAM" id="Coils"/>
    </source>
</evidence>
<keyword evidence="8" id="KW-1133">Transmembrane helix</keyword>
<dbReference type="Pfam" id="PF08740">
    <property type="entry name" value="BCS1_N"/>
    <property type="match status" value="1"/>
</dbReference>
<keyword evidence="3" id="KW-0812">Transmembrane</keyword>
<keyword evidence="5" id="KW-0999">Mitochondrion inner membrane</keyword>
<evidence type="ECO:0000256" key="14">
    <source>
        <dbReference type="SAM" id="MobiDB-lite"/>
    </source>
</evidence>
<reference evidence="17 18" key="1">
    <citation type="submission" date="2023-01" db="EMBL/GenBank/DDBJ databases">
        <title>Analysis of 21 Apiospora genomes using comparative genomics revels a genus with tremendous synthesis potential of carbohydrate active enzymes and secondary metabolites.</title>
        <authorList>
            <person name="Sorensen T."/>
        </authorList>
    </citation>
    <scope>NUCLEOTIDE SEQUENCE [LARGE SCALE GENOMIC DNA]</scope>
    <source>
        <strain evidence="17 18">CBS 20057</strain>
    </source>
</reference>
<feature type="compositionally biased region" description="Basic and acidic residues" evidence="14">
    <location>
        <begin position="616"/>
        <end position="631"/>
    </location>
</feature>
<keyword evidence="6" id="KW-0378">Hydrolase</keyword>
<keyword evidence="9" id="KW-0496">Mitochondrion</keyword>
<evidence type="ECO:0000313" key="17">
    <source>
        <dbReference type="EMBL" id="KAK7994538.1"/>
    </source>
</evidence>
<evidence type="ECO:0000313" key="18">
    <source>
        <dbReference type="Proteomes" id="UP001396898"/>
    </source>
</evidence>
<dbReference type="InterPro" id="IPR057495">
    <property type="entry name" value="AAA_lid_BCS1"/>
</dbReference>
<evidence type="ECO:0008006" key="19">
    <source>
        <dbReference type="Google" id="ProtNLM"/>
    </source>
</evidence>
<evidence type="ECO:0000259" key="15">
    <source>
        <dbReference type="SMART" id="SM00382"/>
    </source>
</evidence>
<evidence type="ECO:0000256" key="2">
    <source>
        <dbReference type="ARBA" id="ARBA00007448"/>
    </source>
</evidence>
<dbReference type="Gene3D" id="3.40.50.300">
    <property type="entry name" value="P-loop containing nucleotide triphosphate hydrolases"/>
    <property type="match status" value="1"/>
</dbReference>
<comment type="subcellular location">
    <subcellularLocation>
        <location evidence="1">Mitochondrion inner membrane</location>
        <topology evidence="1">Single-pass membrane protein</topology>
    </subcellularLocation>
</comment>
<name>A0ABR1R0P2_9PEZI</name>
<dbReference type="SMART" id="SM01024">
    <property type="entry name" value="BCS1_N"/>
    <property type="match status" value="1"/>
</dbReference>
<dbReference type="SUPFAM" id="SSF52540">
    <property type="entry name" value="P-loop containing nucleoside triphosphate hydrolases"/>
    <property type="match status" value="1"/>
</dbReference>
<dbReference type="InterPro" id="IPR027417">
    <property type="entry name" value="P-loop_NTPase"/>
</dbReference>
<feature type="compositionally biased region" description="Polar residues" evidence="14">
    <location>
        <begin position="606"/>
        <end position="615"/>
    </location>
</feature>
<dbReference type="Pfam" id="PF25426">
    <property type="entry name" value="AAA_lid_BCS1"/>
    <property type="match status" value="1"/>
</dbReference>
<evidence type="ECO:0000256" key="5">
    <source>
        <dbReference type="ARBA" id="ARBA00022792"/>
    </source>
</evidence>
<evidence type="ECO:0000256" key="9">
    <source>
        <dbReference type="ARBA" id="ARBA00023128"/>
    </source>
</evidence>
<comment type="caution">
    <text evidence="17">The sequence shown here is derived from an EMBL/GenBank/DDBJ whole genome shotgun (WGS) entry which is preliminary data.</text>
</comment>